<feature type="compositionally biased region" description="Basic and acidic residues" evidence="7">
    <location>
        <begin position="1"/>
        <end position="13"/>
    </location>
</feature>
<dbReference type="GO" id="GO:0008017">
    <property type="term" value="F:microtubule binding"/>
    <property type="evidence" value="ECO:0007669"/>
    <property type="project" value="InterPro"/>
</dbReference>
<dbReference type="GO" id="GO:0015630">
    <property type="term" value="C:microtubule cytoskeleton"/>
    <property type="evidence" value="ECO:0007669"/>
    <property type="project" value="TreeGrafter"/>
</dbReference>
<feature type="compositionally biased region" description="Polar residues" evidence="7">
    <location>
        <begin position="51"/>
        <end position="68"/>
    </location>
</feature>
<reference evidence="9" key="1">
    <citation type="submission" date="2019-03" db="EMBL/GenBank/DDBJ databases">
        <title>Improved annotation for the trematode Fasciola hepatica.</title>
        <authorList>
            <person name="Choi Y.-J."/>
            <person name="Martin J."/>
            <person name="Mitreva M."/>
        </authorList>
    </citation>
    <scope>NUCLEOTIDE SEQUENCE [LARGE SCALE GENOMIC DNA]</scope>
</reference>
<evidence type="ECO:0000256" key="1">
    <source>
        <dbReference type="ARBA" id="ARBA00004245"/>
    </source>
</evidence>
<dbReference type="PANTHER" id="PTHR47972:SF28">
    <property type="entry name" value="KINESIN-LIKE PROTEIN KLP-3"/>
    <property type="match status" value="1"/>
</dbReference>
<name>A0A4E0S0Y2_FASHE</name>
<evidence type="ECO:0000256" key="4">
    <source>
        <dbReference type="ARBA" id="ARBA00023212"/>
    </source>
</evidence>
<dbReference type="Pfam" id="PF00225">
    <property type="entry name" value="Kinesin"/>
    <property type="match status" value="2"/>
</dbReference>
<keyword evidence="6" id="KW-0175">Coiled coil</keyword>
<dbReference type="SUPFAM" id="SSF52540">
    <property type="entry name" value="P-loop containing nucleoside triphosphate hydrolases"/>
    <property type="match status" value="1"/>
</dbReference>
<dbReference type="InterPro" id="IPR036961">
    <property type="entry name" value="Kinesin_motor_dom_sf"/>
</dbReference>
<dbReference type="Proteomes" id="UP000230066">
    <property type="component" value="Unassembled WGS sequence"/>
</dbReference>
<dbReference type="PANTHER" id="PTHR47972">
    <property type="entry name" value="KINESIN-LIKE PROTEIN KLP-3"/>
    <property type="match status" value="1"/>
</dbReference>
<dbReference type="PRINTS" id="PR00380">
    <property type="entry name" value="KINESINHEAVY"/>
</dbReference>
<feature type="region of interest" description="Disordered" evidence="7">
    <location>
        <begin position="51"/>
        <end position="98"/>
    </location>
</feature>
<dbReference type="GO" id="GO:0007018">
    <property type="term" value="P:microtubule-based movement"/>
    <property type="evidence" value="ECO:0007669"/>
    <property type="project" value="InterPro"/>
</dbReference>
<protein>
    <submittedName>
        <fullName evidence="9">Kinesin protein</fullName>
    </submittedName>
</protein>
<feature type="compositionally biased region" description="Polar residues" evidence="7">
    <location>
        <begin position="17"/>
        <end position="28"/>
    </location>
</feature>
<feature type="compositionally biased region" description="Polar residues" evidence="7">
    <location>
        <begin position="75"/>
        <end position="98"/>
    </location>
</feature>
<evidence type="ECO:0000256" key="5">
    <source>
        <dbReference type="PROSITE-ProRule" id="PRU00283"/>
    </source>
</evidence>
<dbReference type="InterPro" id="IPR027417">
    <property type="entry name" value="P-loop_NTPase"/>
</dbReference>
<dbReference type="GO" id="GO:0003777">
    <property type="term" value="F:microtubule motor activity"/>
    <property type="evidence" value="ECO:0007669"/>
    <property type="project" value="InterPro"/>
</dbReference>
<evidence type="ECO:0000256" key="6">
    <source>
        <dbReference type="SAM" id="Coils"/>
    </source>
</evidence>
<dbReference type="PROSITE" id="PS50067">
    <property type="entry name" value="KINESIN_MOTOR_2"/>
    <property type="match status" value="1"/>
</dbReference>
<dbReference type="EMBL" id="JXXN02000919">
    <property type="protein sequence ID" value="THD25962.1"/>
    <property type="molecule type" value="Genomic_DNA"/>
</dbReference>
<keyword evidence="4" id="KW-0206">Cytoskeleton</keyword>
<gene>
    <name evidence="9" type="ORF">D915_003230</name>
</gene>
<accession>A0A4E0S0Y2</accession>
<keyword evidence="2 5" id="KW-0547">Nucleotide-binding</keyword>
<feature type="binding site" evidence="5">
    <location>
        <begin position="532"/>
        <end position="539"/>
    </location>
    <ligand>
        <name>ATP</name>
        <dbReference type="ChEBI" id="CHEBI:30616"/>
    </ligand>
</feature>
<dbReference type="Gene3D" id="3.40.850.10">
    <property type="entry name" value="Kinesin motor domain"/>
    <property type="match status" value="2"/>
</dbReference>
<organism evidence="9 10">
    <name type="scientific">Fasciola hepatica</name>
    <name type="common">Liver fluke</name>
    <dbReference type="NCBI Taxonomy" id="6192"/>
    <lineage>
        <taxon>Eukaryota</taxon>
        <taxon>Metazoa</taxon>
        <taxon>Spiralia</taxon>
        <taxon>Lophotrochozoa</taxon>
        <taxon>Platyhelminthes</taxon>
        <taxon>Trematoda</taxon>
        <taxon>Digenea</taxon>
        <taxon>Plagiorchiida</taxon>
        <taxon>Echinostomata</taxon>
        <taxon>Echinostomatoidea</taxon>
        <taxon>Fasciolidae</taxon>
        <taxon>Fasciola</taxon>
    </lineage>
</organism>
<keyword evidence="3 5" id="KW-0067">ATP-binding</keyword>
<dbReference type="InterPro" id="IPR001752">
    <property type="entry name" value="Kinesin_motor_dom"/>
</dbReference>
<evidence type="ECO:0000256" key="3">
    <source>
        <dbReference type="ARBA" id="ARBA00022840"/>
    </source>
</evidence>
<dbReference type="InterPro" id="IPR027640">
    <property type="entry name" value="Kinesin-like_fam"/>
</dbReference>
<feature type="region of interest" description="Disordered" evidence="7">
    <location>
        <begin position="1"/>
        <end position="32"/>
    </location>
</feature>
<evidence type="ECO:0000256" key="7">
    <source>
        <dbReference type="SAM" id="MobiDB-lite"/>
    </source>
</evidence>
<keyword evidence="5" id="KW-0505">Motor protein</keyword>
<comment type="similarity">
    <text evidence="5">Belongs to the TRAFAC class myosin-kinesin ATPase superfamily. Kinesin family.</text>
</comment>
<keyword evidence="10" id="KW-1185">Reference proteome</keyword>
<keyword evidence="4" id="KW-0963">Cytoplasm</keyword>
<sequence>MQTRHQALDESGKRSQACINSRPGTNNENEAKKSLSSLDCIIRWKNASSGVQVNSTRRNIQSVNSPEQKSPEESGYSNRSSPKSCSPPEHSSVTGLGYSTFSSEASENLDSGSSMSHHQHLFPEVAKNRDTSTENSDDVHEKIIESDEENVSEMIENTENVGVVGNNEETTELAQLEGFKDSIEKTNSCGYTIGQRVKKAWLLAKRTLKNDAHETPKKVDGCHLSPLSPTRSLIAPNKGDQLRTPIGYIQPWPVAAPFRTLSRRSRSSEDVPVNSSEVLLKNHTESLMQNLKEATLKLARRDMEMQRLLAVNGQLGERYCRIRTQYTELAREQARLRQRYDMLVVKGVDCEQLRLNNSHLEAQLAELQAQLAKAEERANQSTRRLGRVEAEAKDIAQSATSADIQLANLRIELQRKEAQITALACRQYLDATRELQARAILNELIELKGNLRVIIRCHENPDEESMFHLIGDDSLALRSPRSNGKLSRQMNHFFKAHRVFPPGATQRAVFDELSEMITSCVDGYGVSIITYGQTGTGKTYTMLGAPNKPGIIPRAARHLLVQCTHRAPLWTYRLSIAIVQVYKETIIDLLADPIQPTNMQQLGRVTLHDNGRQILLRGAKEVEVHTEEEILEEVRKARTRRQTSAHLLNTSPSYLHFIVILRVRGACLLTAHAQDMYERGRRQAKFHPNGSQMYPLSQSGAHLIQTGKMDDINGESGGGDVDLSRTQLVTHGLLMLCDLAGFDTWNPSQTMLPTTGAQTTNTPKMQSQTNSMHFLIPSRTNMRLSELRPISAIESRILSELDGRHRAPIATSIASPAAGLALHNTGQNLTDSETIENRHLGRSLTTLARVIDALLESENNRKIHIPYRDAKLTHLLKPCLTGDAKCMLIVTLNTQRACLEASLRSLKLASKASLITLGQAKKNASLRGGIRTTI</sequence>
<feature type="coiled-coil region" evidence="6">
    <location>
        <begin position="350"/>
        <end position="426"/>
    </location>
</feature>
<proteinExistence type="inferred from homology"/>
<evidence type="ECO:0000256" key="2">
    <source>
        <dbReference type="ARBA" id="ARBA00022741"/>
    </source>
</evidence>
<evidence type="ECO:0000313" key="10">
    <source>
        <dbReference type="Proteomes" id="UP000230066"/>
    </source>
</evidence>
<comment type="subcellular location">
    <subcellularLocation>
        <location evidence="1">Cytoplasm</location>
        <location evidence="1">Cytoskeleton</location>
    </subcellularLocation>
</comment>
<evidence type="ECO:0000259" key="8">
    <source>
        <dbReference type="PROSITE" id="PS50067"/>
    </source>
</evidence>
<dbReference type="GO" id="GO:0005524">
    <property type="term" value="F:ATP binding"/>
    <property type="evidence" value="ECO:0007669"/>
    <property type="project" value="UniProtKB-UniRule"/>
</dbReference>
<dbReference type="SMART" id="SM00129">
    <property type="entry name" value="KISc"/>
    <property type="match status" value="1"/>
</dbReference>
<evidence type="ECO:0000313" key="9">
    <source>
        <dbReference type="EMBL" id="THD25962.1"/>
    </source>
</evidence>
<comment type="caution">
    <text evidence="9">The sequence shown here is derived from an EMBL/GenBank/DDBJ whole genome shotgun (WGS) entry which is preliminary data.</text>
</comment>
<feature type="domain" description="Kinesin motor" evidence="8">
    <location>
        <begin position="450"/>
        <end position="915"/>
    </location>
</feature>
<dbReference type="AlphaFoldDB" id="A0A4E0S0Y2"/>